<dbReference type="EMBL" id="CP098502">
    <property type="protein sequence ID" value="UTI65638.1"/>
    <property type="molecule type" value="Genomic_DNA"/>
</dbReference>
<proteinExistence type="predicted"/>
<evidence type="ECO:0000313" key="2">
    <source>
        <dbReference type="Proteomes" id="UP001056035"/>
    </source>
</evidence>
<reference evidence="1 2" key="1">
    <citation type="submission" date="2022-06" db="EMBL/GenBank/DDBJ databases">
        <title>Paraconexibacter antarcticus.</title>
        <authorList>
            <person name="Kim C.S."/>
        </authorList>
    </citation>
    <scope>NUCLEOTIDE SEQUENCE [LARGE SCALE GENOMIC DNA]</scope>
    <source>
        <strain evidence="1 2">02-257</strain>
    </source>
</reference>
<evidence type="ECO:0000313" key="1">
    <source>
        <dbReference type="EMBL" id="UTI65638.1"/>
    </source>
</evidence>
<sequence>MTGPTPSGSTPPPLGNEYLDADRTCMRLMGVFEGRESLCGKPAVKHVDWGTACGFVCADHVADLDRWTYKAVHDLGSACGMPGALWWDGEWDGVPFSWCAYDGEGLPTAEPVRAIAKEIPA</sequence>
<protein>
    <submittedName>
        <fullName evidence="1">Uncharacterized protein</fullName>
    </submittedName>
</protein>
<keyword evidence="2" id="KW-1185">Reference proteome</keyword>
<dbReference type="RefSeq" id="WP_254572317.1">
    <property type="nucleotide sequence ID" value="NZ_CP098502.1"/>
</dbReference>
<accession>A0ABY5DWI9</accession>
<dbReference type="Proteomes" id="UP001056035">
    <property type="component" value="Chromosome"/>
</dbReference>
<name>A0ABY5DWI9_9ACTN</name>
<gene>
    <name evidence="1" type="ORF">NBH00_05355</name>
</gene>
<organism evidence="1 2">
    <name type="scientific">Paraconexibacter antarcticus</name>
    <dbReference type="NCBI Taxonomy" id="2949664"/>
    <lineage>
        <taxon>Bacteria</taxon>
        <taxon>Bacillati</taxon>
        <taxon>Actinomycetota</taxon>
        <taxon>Thermoleophilia</taxon>
        <taxon>Solirubrobacterales</taxon>
        <taxon>Paraconexibacteraceae</taxon>
        <taxon>Paraconexibacter</taxon>
    </lineage>
</organism>